<gene>
    <name evidence="2" type="ORF">GJ700_24070</name>
</gene>
<dbReference type="PANTHER" id="PTHR37957">
    <property type="entry name" value="BLR7070 PROTEIN"/>
    <property type="match status" value="1"/>
</dbReference>
<dbReference type="SUPFAM" id="SSF63825">
    <property type="entry name" value="YWTD domain"/>
    <property type="match status" value="1"/>
</dbReference>
<dbReference type="EMBL" id="WKJJ01000016">
    <property type="protein sequence ID" value="MRV74792.1"/>
    <property type="molecule type" value="Genomic_DNA"/>
</dbReference>
<feature type="domain" description="Phytase-like" evidence="1">
    <location>
        <begin position="45"/>
        <end position="357"/>
    </location>
</feature>
<comment type="caution">
    <text evidence="2">The sequence shown here is derived from an EMBL/GenBank/DDBJ whole genome shotgun (WGS) entry which is preliminary data.</text>
</comment>
<evidence type="ECO:0000259" key="1">
    <source>
        <dbReference type="Pfam" id="PF13449"/>
    </source>
</evidence>
<name>A0A7X2LW47_9BURK</name>
<sequence>MTVSAIAVAAILAGCGGGEPDRSVGGLKLLGEQRIPLTTVFKGTVVGGLSGIDYDPASGNWILVSDDRSDQSPARFYTARLNYGLDGFGGAELRDAMYLRQADGSQYPSRAQYAQRGGEVADPESIRFDPRDGSIWWSSEGDRSLGLQPFVRHAAADGGTLESLPTPFMFSVSAAQTQGSRMNLSYEAMSFAADGKSLWVAMEGPVYADGAPATATSGAVSRITRHDLTGTMKAQYAYRIDAVPGATPSSGAAENGVSEILAIDSHRLLVLERAVVQPAPGQTIQFHARIYEIDTDGATDVSRLASLADAGYTPVKKRLVLDLTTLGIRIDCIEGMAWGPRLANGHHSIVLVSDDNFDAFGAGQVTQLLAFEVLPK</sequence>
<dbReference type="Proteomes" id="UP000446768">
    <property type="component" value="Unassembled WGS sequence"/>
</dbReference>
<evidence type="ECO:0000313" key="3">
    <source>
        <dbReference type="Proteomes" id="UP000446768"/>
    </source>
</evidence>
<dbReference type="Pfam" id="PF13449">
    <property type="entry name" value="Phytase-like"/>
    <property type="match status" value="1"/>
</dbReference>
<dbReference type="PANTHER" id="PTHR37957:SF1">
    <property type="entry name" value="PHYTASE-LIKE DOMAIN-CONTAINING PROTEIN"/>
    <property type="match status" value="1"/>
</dbReference>
<organism evidence="2 3">
    <name type="scientific">Pseudoduganella rivuli</name>
    <dbReference type="NCBI Taxonomy" id="2666085"/>
    <lineage>
        <taxon>Bacteria</taxon>
        <taxon>Pseudomonadati</taxon>
        <taxon>Pseudomonadota</taxon>
        <taxon>Betaproteobacteria</taxon>
        <taxon>Burkholderiales</taxon>
        <taxon>Oxalobacteraceae</taxon>
        <taxon>Telluria group</taxon>
        <taxon>Pseudoduganella</taxon>
    </lineage>
</organism>
<protein>
    <submittedName>
        <fullName evidence="2">Esterase-like activity of phytase family protein</fullName>
    </submittedName>
</protein>
<proteinExistence type="predicted"/>
<dbReference type="InterPro" id="IPR027372">
    <property type="entry name" value="Phytase-like_dom"/>
</dbReference>
<keyword evidence="3" id="KW-1185">Reference proteome</keyword>
<reference evidence="2 3" key="1">
    <citation type="submission" date="2019-11" db="EMBL/GenBank/DDBJ databases">
        <title>Novel species isolated from a subtropical stream in China.</title>
        <authorList>
            <person name="Lu H."/>
        </authorList>
    </citation>
    <scope>NUCLEOTIDE SEQUENCE [LARGE SCALE GENOMIC DNA]</scope>
    <source>
        <strain evidence="2 3">FT92W</strain>
    </source>
</reference>
<evidence type="ECO:0000313" key="2">
    <source>
        <dbReference type="EMBL" id="MRV74792.1"/>
    </source>
</evidence>
<accession>A0A7X2LW47</accession>
<dbReference type="AlphaFoldDB" id="A0A7X2LW47"/>